<sequence length="222" mass="25014">MDRSPCSRRTLHKMAVALMLLSLIPSTGCHQLLATSIWVLQGGNVVPAVCDKLEGKRVVVVCRPPSSSEYSHAGASRILARNVTQLLRENVPKIDMVDSREVDKWMDESDWDNMEELGGAVKAEQLLVIDLEHFDLYKGKTLYQGAADLKITLYDVEDNNSILWEKDLGEVLFPQNSAIPIQDKAPKQFEREYIGILARRIAVYFYKHDPNADFALDALANR</sequence>
<reference evidence="2" key="1">
    <citation type="submission" date="2022-06" db="EMBL/GenBank/DDBJ databases">
        <title>Aeoliella straminimaris, a novel planctomycete from sediments.</title>
        <authorList>
            <person name="Vitorino I.R."/>
            <person name="Lage O.M."/>
        </authorList>
    </citation>
    <scope>NUCLEOTIDE SEQUENCE</scope>
    <source>
        <strain evidence="2">ICT_H6.2</strain>
    </source>
</reference>
<evidence type="ECO:0000256" key="1">
    <source>
        <dbReference type="SAM" id="SignalP"/>
    </source>
</evidence>
<evidence type="ECO:0000313" key="2">
    <source>
        <dbReference type="EMBL" id="MCO6043528.1"/>
    </source>
</evidence>
<feature type="signal peptide" evidence="1">
    <location>
        <begin position="1"/>
        <end position="30"/>
    </location>
</feature>
<dbReference type="Proteomes" id="UP001155241">
    <property type="component" value="Unassembled WGS sequence"/>
</dbReference>
<organism evidence="2 3">
    <name type="scientific">Aeoliella straminimaris</name>
    <dbReference type="NCBI Taxonomy" id="2954799"/>
    <lineage>
        <taxon>Bacteria</taxon>
        <taxon>Pseudomonadati</taxon>
        <taxon>Planctomycetota</taxon>
        <taxon>Planctomycetia</taxon>
        <taxon>Pirellulales</taxon>
        <taxon>Lacipirellulaceae</taxon>
        <taxon>Aeoliella</taxon>
    </lineage>
</organism>
<comment type="caution">
    <text evidence="2">The sequence shown here is derived from an EMBL/GenBank/DDBJ whole genome shotgun (WGS) entry which is preliminary data.</text>
</comment>
<dbReference type="AlphaFoldDB" id="A0A9X2JGG4"/>
<keyword evidence="1" id="KW-0732">Signal</keyword>
<dbReference type="RefSeq" id="WP_252851633.1">
    <property type="nucleotide sequence ID" value="NZ_JAMXLR010000024.1"/>
</dbReference>
<feature type="chain" id="PRO_5040903882" evidence="1">
    <location>
        <begin position="31"/>
        <end position="222"/>
    </location>
</feature>
<name>A0A9X2JGG4_9BACT</name>
<proteinExistence type="predicted"/>
<dbReference type="EMBL" id="JAMXLR010000024">
    <property type="protein sequence ID" value="MCO6043528.1"/>
    <property type="molecule type" value="Genomic_DNA"/>
</dbReference>
<keyword evidence="3" id="KW-1185">Reference proteome</keyword>
<evidence type="ECO:0000313" key="3">
    <source>
        <dbReference type="Proteomes" id="UP001155241"/>
    </source>
</evidence>
<protein>
    <submittedName>
        <fullName evidence="2">Uncharacterized protein</fullName>
    </submittedName>
</protein>
<gene>
    <name evidence="2" type="ORF">NG895_06375</name>
</gene>
<accession>A0A9X2JGG4</accession>